<dbReference type="OrthoDB" id="5292592at2"/>
<keyword evidence="2" id="KW-1003">Cell membrane</keyword>
<name>A0A0K0XXJ4_9GAMM</name>
<dbReference type="GO" id="GO:0005886">
    <property type="term" value="C:plasma membrane"/>
    <property type="evidence" value="ECO:0007669"/>
    <property type="project" value="UniProtKB-SubCell"/>
</dbReference>
<reference evidence="8" key="1">
    <citation type="submission" date="2015-07" db="EMBL/GenBank/DDBJ databases">
        <authorList>
            <person name="Kim K.M."/>
        </authorList>
    </citation>
    <scope>NUCLEOTIDE SEQUENCE [LARGE SCALE GENOMIC DNA]</scope>
    <source>
        <strain evidence="8">KCTC 42284</strain>
    </source>
</reference>
<dbReference type="InterPro" id="IPR038766">
    <property type="entry name" value="Membrane_comp_ABC_pdt"/>
</dbReference>
<dbReference type="Pfam" id="PF02687">
    <property type="entry name" value="FtsX"/>
    <property type="match status" value="2"/>
</dbReference>
<keyword evidence="8" id="KW-1185">Reference proteome</keyword>
<keyword evidence="5" id="KW-0472">Membrane</keyword>
<accession>A0A0K0XXJ4</accession>
<evidence type="ECO:0000259" key="6">
    <source>
        <dbReference type="Pfam" id="PF02687"/>
    </source>
</evidence>
<evidence type="ECO:0000256" key="4">
    <source>
        <dbReference type="ARBA" id="ARBA00022989"/>
    </source>
</evidence>
<dbReference type="AlphaFoldDB" id="A0A0K0XXJ4"/>
<evidence type="ECO:0000256" key="5">
    <source>
        <dbReference type="ARBA" id="ARBA00023136"/>
    </source>
</evidence>
<dbReference type="RefSeq" id="WP_049725981.1">
    <property type="nucleotide sequence ID" value="NZ_CP012154.1"/>
</dbReference>
<organism evidence="7 8">
    <name type="scientific">Wenzhouxiangella marina</name>
    <dbReference type="NCBI Taxonomy" id="1579979"/>
    <lineage>
        <taxon>Bacteria</taxon>
        <taxon>Pseudomonadati</taxon>
        <taxon>Pseudomonadota</taxon>
        <taxon>Gammaproteobacteria</taxon>
        <taxon>Chromatiales</taxon>
        <taxon>Wenzhouxiangellaceae</taxon>
        <taxon>Wenzhouxiangella</taxon>
    </lineage>
</organism>
<dbReference type="Proteomes" id="UP000066624">
    <property type="component" value="Chromosome"/>
</dbReference>
<evidence type="ECO:0000256" key="1">
    <source>
        <dbReference type="ARBA" id="ARBA00004651"/>
    </source>
</evidence>
<gene>
    <name evidence="7" type="ORF">WM2015_2054</name>
</gene>
<dbReference type="PANTHER" id="PTHR30287">
    <property type="entry name" value="MEMBRANE COMPONENT OF PREDICTED ABC SUPERFAMILY METABOLITE UPTAKE TRANSPORTER"/>
    <property type="match status" value="1"/>
</dbReference>
<sequence length="820" mass="87698">MNSFTLSYRLLLRQGRSGSLGLLVAGLLVATAALVAVSVFTDRVGRALDRQAGEALAADLAVASRQPIPEAFREQARGLGLDTAELITLSTAVFVGEESMLIDVKGVSDSYPLRGQLQVADSAAGLGEATDEIPAPGRAWMEPRGLRYLGAEVGDIALVGVHELTIEKSLVYEPDRGGGPFMLAPRLLIHLDDLESSELLGPGTRARYRLLVAGEESALAEYSDWLEDRIDANQRVITAAEADEQTGLALTQARRFLGVAALTTLILAAVGVLLSALRFARAQRDLVALLKSFGATSAQVMMALTLMLLWLVGLAVVLGGATGMAAQAVIAQLLADGPAGALPPPRLTPILGSAAFTLLLAAGFALPPLLNLRQVPPMRILNQSLDQRVGVKGALWLLPIAGALTIPVLQLGNLKLAAIVLGGSLVLTLLLAISGWIGMRLSASLSTRARSAWRFGLAGLRRRRAAGVIQITALGLGLMALLLLMIVRTELLGQWRGSLPEDTPDHFIVNIQPDQVEAVRGRLEAAEAQRLQIRPMANVNLVETSGELNNADRLGRQVNVSWIDELPPANSISEGRFFSADSTGEISLARRWSERTGVKLGDTLTFESGAQRFTATVTSIRDVEWDSFNVNFFILLSPDAGQSLPHQNIASFHLPHPDPELLRSISQQFPNLSILDVGALLDRVGEIIDRVSSAAQVVFFFTLLAGLVVLLAALEATRDERRHESALIRTLGADNALIRRGLLIEYGIMALIAAFLATMGSALTGWLLARELFDFRYAPSLSLFLAGFIAAFVLVVGSGWLGNRSVLATPPVRILRTGKA</sequence>
<dbReference type="PANTHER" id="PTHR30287:SF1">
    <property type="entry name" value="INNER MEMBRANE PROTEIN"/>
    <property type="match status" value="1"/>
</dbReference>
<comment type="subcellular location">
    <subcellularLocation>
        <location evidence="1">Cell membrane</location>
        <topology evidence="1">Multi-pass membrane protein</topology>
    </subcellularLocation>
</comment>
<feature type="domain" description="ABC3 transporter permease C-terminal" evidence="6">
    <location>
        <begin position="697"/>
        <end position="806"/>
    </location>
</feature>
<evidence type="ECO:0000256" key="2">
    <source>
        <dbReference type="ARBA" id="ARBA00022475"/>
    </source>
</evidence>
<protein>
    <submittedName>
        <fullName evidence="7">Oxidoreductase</fullName>
    </submittedName>
</protein>
<evidence type="ECO:0000313" key="8">
    <source>
        <dbReference type="Proteomes" id="UP000066624"/>
    </source>
</evidence>
<keyword evidence="3" id="KW-0812">Transmembrane</keyword>
<keyword evidence="4" id="KW-1133">Transmembrane helix</keyword>
<evidence type="ECO:0000313" key="7">
    <source>
        <dbReference type="EMBL" id="AKS42419.1"/>
    </source>
</evidence>
<feature type="domain" description="ABC3 transporter permease C-terminal" evidence="6">
    <location>
        <begin position="259"/>
        <end position="376"/>
    </location>
</feature>
<dbReference type="EMBL" id="CP012154">
    <property type="protein sequence ID" value="AKS42419.1"/>
    <property type="molecule type" value="Genomic_DNA"/>
</dbReference>
<evidence type="ECO:0000256" key="3">
    <source>
        <dbReference type="ARBA" id="ARBA00022692"/>
    </source>
</evidence>
<dbReference type="KEGG" id="wma:WM2015_2054"/>
<proteinExistence type="predicted"/>
<dbReference type="InterPro" id="IPR003838">
    <property type="entry name" value="ABC3_permease_C"/>
</dbReference>
<dbReference type="STRING" id="1579979.WM2015_2054"/>